<dbReference type="AlphaFoldDB" id="A0A8I3AGW7"/>
<evidence type="ECO:0000256" key="1">
    <source>
        <dbReference type="SAM" id="MobiDB-lite"/>
    </source>
</evidence>
<evidence type="ECO:0000313" key="3">
    <source>
        <dbReference type="Proteomes" id="UP000683000"/>
    </source>
</evidence>
<comment type="caution">
    <text evidence="2">The sequence shown here is derived from an EMBL/GenBank/DDBJ whole genome shotgun (WGS) entry which is preliminary data.</text>
</comment>
<gene>
    <name evidence="2" type="ORF">JVT61DRAFT_674</name>
</gene>
<sequence>MAAMDTEMASPVGPLVAVAYDPDHTFGIPAYQSELDLCQLLQSMSLTKGKFKVGCIHSTSEIIIDDPRKAPETDMVDYVLHASQNANEHGANMEDPAYYSDASASSNSKSSSSDQPYTDSPHTSSTTVHPSQFPACHFLQSILASLVPESPALSPSPYPYPVTDAFQTTNGAYLDTLLIHRSLLAAFPPAHSGCAAVLHEIARAIEVRAWQADRDSDAEAVAALRQEAYIVARWT</sequence>
<accession>A0A8I3AGW7</accession>
<dbReference type="EMBL" id="JAGFBS010000001">
    <property type="protein sequence ID" value="KAG6382040.1"/>
    <property type="molecule type" value="Genomic_DNA"/>
</dbReference>
<feature type="region of interest" description="Disordered" evidence="1">
    <location>
        <begin position="89"/>
        <end position="129"/>
    </location>
</feature>
<name>A0A8I3AGW7_9AGAM</name>
<protein>
    <submittedName>
        <fullName evidence="2">Uncharacterized protein</fullName>
    </submittedName>
</protein>
<evidence type="ECO:0000313" key="2">
    <source>
        <dbReference type="EMBL" id="KAG6382040.1"/>
    </source>
</evidence>
<reference evidence="2" key="1">
    <citation type="submission" date="2021-03" db="EMBL/GenBank/DDBJ databases">
        <title>Evolutionary innovations through gain and loss of genes in the ectomycorrhizal Boletales.</title>
        <authorList>
            <person name="Wu G."/>
            <person name="Miyauchi S."/>
            <person name="Morin E."/>
            <person name="Yang Z.-L."/>
            <person name="Xu J."/>
            <person name="Martin F.M."/>
        </authorList>
    </citation>
    <scope>NUCLEOTIDE SEQUENCE</scope>
    <source>
        <strain evidence="2">BR01</strain>
    </source>
</reference>
<dbReference type="Proteomes" id="UP000683000">
    <property type="component" value="Unassembled WGS sequence"/>
</dbReference>
<proteinExistence type="predicted"/>
<keyword evidence="3" id="KW-1185">Reference proteome</keyword>
<feature type="compositionally biased region" description="Low complexity" evidence="1">
    <location>
        <begin position="100"/>
        <end position="129"/>
    </location>
</feature>
<dbReference type="OrthoDB" id="2651020at2759"/>
<organism evidence="2 3">
    <name type="scientific">Boletus reticuloceps</name>
    <dbReference type="NCBI Taxonomy" id="495285"/>
    <lineage>
        <taxon>Eukaryota</taxon>
        <taxon>Fungi</taxon>
        <taxon>Dikarya</taxon>
        <taxon>Basidiomycota</taxon>
        <taxon>Agaricomycotina</taxon>
        <taxon>Agaricomycetes</taxon>
        <taxon>Agaricomycetidae</taxon>
        <taxon>Boletales</taxon>
        <taxon>Boletineae</taxon>
        <taxon>Boletaceae</taxon>
        <taxon>Boletoideae</taxon>
        <taxon>Boletus</taxon>
    </lineage>
</organism>